<dbReference type="Gene3D" id="3.80.10.10">
    <property type="entry name" value="Ribonuclease Inhibitor"/>
    <property type="match status" value="1"/>
</dbReference>
<feature type="compositionally biased region" description="Basic and acidic residues" evidence="1">
    <location>
        <begin position="9"/>
        <end position="19"/>
    </location>
</feature>
<dbReference type="InterPro" id="IPR032675">
    <property type="entry name" value="LRR_dom_sf"/>
</dbReference>
<evidence type="ECO:0000313" key="3">
    <source>
        <dbReference type="EMBL" id="KAL0096813.1"/>
    </source>
</evidence>
<dbReference type="InterPro" id="IPR036047">
    <property type="entry name" value="F-box-like_dom_sf"/>
</dbReference>
<accession>A0ABR3BDF4</accession>
<sequence length="404" mass="47643">MTLRRDSKRKSTTDRDSLRQKLMTTNEEDKAWTPASVLQAKVQYRTTLSDDCLEIIFSYFTDCQELCQIASVSRHWRAIVTDTRRQVWHRIRMSRSFFISKIRFITRNPYAVTHLGQTRVLELYHNLEDEDDEVKDASNMMRGLPRFHNPFENLKQLWLDGMYIQDIICLLRWTSELSVIWCTKIPFHQDFLQFTFFERHQTLEQLCIDFRFETIFDGELFSLSSTETLVNRFRERSNGLPPSLRTLRIRNIVDDVLGDDVLGDEMMLLGKYLPFQFMHSLRSLSIGRCDGWMARVWRECFIPCSTNLENVELLGFVKCDDEDVEAAKADFIANMKRLRRFELMDSEVTQAVMDGLGRLKKDHQIGIQTFSRNGQTHSREGHEVPLTDLHLGYANHLTLWLRVF</sequence>
<dbReference type="SUPFAM" id="SSF81383">
    <property type="entry name" value="F-box domain"/>
    <property type="match status" value="1"/>
</dbReference>
<dbReference type="Proteomes" id="UP001448207">
    <property type="component" value="Unassembled WGS sequence"/>
</dbReference>
<reference evidence="3 4" key="1">
    <citation type="submission" date="2024-04" db="EMBL/GenBank/DDBJ databases">
        <title>Symmetric and asymmetric DNA N6-adenine methylation regulates different biological responses in Mucorales.</title>
        <authorList>
            <consortium name="Lawrence Berkeley National Laboratory"/>
            <person name="Lax C."/>
            <person name="Mondo S.J."/>
            <person name="Osorio-Concepcion M."/>
            <person name="Muszewska A."/>
            <person name="Corrochano-Luque M."/>
            <person name="Gutierrez G."/>
            <person name="Riley R."/>
            <person name="Lipzen A."/>
            <person name="Guo J."/>
            <person name="Hundley H."/>
            <person name="Amirebrahimi M."/>
            <person name="Ng V."/>
            <person name="Lorenzo-Gutierrez D."/>
            <person name="Binder U."/>
            <person name="Yang J."/>
            <person name="Song Y."/>
            <person name="Canovas D."/>
            <person name="Navarro E."/>
            <person name="Freitag M."/>
            <person name="Gabaldon T."/>
            <person name="Grigoriev I.V."/>
            <person name="Corrochano L.M."/>
            <person name="Nicolas F.E."/>
            <person name="Garre V."/>
        </authorList>
    </citation>
    <scope>NUCLEOTIDE SEQUENCE [LARGE SCALE GENOMIC DNA]</scope>
    <source>
        <strain evidence="3 4">L51</strain>
    </source>
</reference>
<dbReference type="SUPFAM" id="SSF52047">
    <property type="entry name" value="RNI-like"/>
    <property type="match status" value="1"/>
</dbReference>
<dbReference type="EMBL" id="JBCLYO010000001">
    <property type="protein sequence ID" value="KAL0096813.1"/>
    <property type="molecule type" value="Genomic_DNA"/>
</dbReference>
<dbReference type="Gene3D" id="1.20.1280.50">
    <property type="match status" value="1"/>
</dbReference>
<feature type="domain" description="F-box" evidence="2">
    <location>
        <begin position="48"/>
        <end position="91"/>
    </location>
</feature>
<proteinExistence type="predicted"/>
<protein>
    <recommendedName>
        <fullName evidence="2">F-box domain-containing protein</fullName>
    </recommendedName>
</protein>
<evidence type="ECO:0000259" key="2">
    <source>
        <dbReference type="SMART" id="SM00256"/>
    </source>
</evidence>
<organism evidence="3 4">
    <name type="scientific">Phycomyces blakesleeanus</name>
    <dbReference type="NCBI Taxonomy" id="4837"/>
    <lineage>
        <taxon>Eukaryota</taxon>
        <taxon>Fungi</taxon>
        <taxon>Fungi incertae sedis</taxon>
        <taxon>Mucoromycota</taxon>
        <taxon>Mucoromycotina</taxon>
        <taxon>Mucoromycetes</taxon>
        <taxon>Mucorales</taxon>
        <taxon>Phycomycetaceae</taxon>
        <taxon>Phycomyces</taxon>
    </lineage>
</organism>
<comment type="caution">
    <text evidence="3">The sequence shown here is derived from an EMBL/GenBank/DDBJ whole genome shotgun (WGS) entry which is preliminary data.</text>
</comment>
<gene>
    <name evidence="3" type="ORF">J3Q64DRAFT_1709505</name>
</gene>
<evidence type="ECO:0000256" key="1">
    <source>
        <dbReference type="SAM" id="MobiDB-lite"/>
    </source>
</evidence>
<evidence type="ECO:0000313" key="4">
    <source>
        <dbReference type="Proteomes" id="UP001448207"/>
    </source>
</evidence>
<dbReference type="InterPro" id="IPR001810">
    <property type="entry name" value="F-box_dom"/>
</dbReference>
<dbReference type="SMART" id="SM00256">
    <property type="entry name" value="FBOX"/>
    <property type="match status" value="1"/>
</dbReference>
<dbReference type="Pfam" id="PF12937">
    <property type="entry name" value="F-box-like"/>
    <property type="match status" value="1"/>
</dbReference>
<name>A0ABR3BDF4_PHYBL</name>
<feature type="region of interest" description="Disordered" evidence="1">
    <location>
        <begin position="1"/>
        <end position="20"/>
    </location>
</feature>
<keyword evidence="4" id="KW-1185">Reference proteome</keyword>